<protein>
    <recommendedName>
        <fullName evidence="2 6">D-ribose pyranase</fullName>
        <ecNumber evidence="2 6">5.4.99.62</ecNumber>
    </recommendedName>
</protein>
<evidence type="ECO:0000256" key="6">
    <source>
        <dbReference type="HAMAP-Rule" id="MF_01661"/>
    </source>
</evidence>
<reference evidence="7 8" key="1">
    <citation type="submission" date="2017-04" db="EMBL/GenBank/DDBJ databases">
        <title>The whole genome sequencing and assembly of Halobacillus mangrovi strain.</title>
        <authorList>
            <person name="Lee S.-J."/>
            <person name="Park M.-K."/>
            <person name="Kim J.-Y."/>
            <person name="Lee Y.-J."/>
            <person name="Yi H."/>
            <person name="Bahn Y.-S."/>
            <person name="Kim J.F."/>
            <person name="Lee D.-W."/>
        </authorList>
    </citation>
    <scope>NUCLEOTIDE SEQUENCE [LARGE SCALE GENOMIC DNA]</scope>
    <source>
        <strain evidence="7 8">KTB 131</strain>
    </source>
</reference>
<dbReference type="STRING" id="402384.HM131_01790"/>
<feature type="binding site" evidence="6">
    <location>
        <position position="28"/>
    </location>
    <ligand>
        <name>substrate</name>
    </ligand>
</feature>
<dbReference type="HAMAP" id="MF_01661">
    <property type="entry name" value="D_rib_pyranase"/>
    <property type="match status" value="1"/>
</dbReference>
<evidence type="ECO:0000313" key="7">
    <source>
        <dbReference type="EMBL" id="ARI75634.1"/>
    </source>
</evidence>
<dbReference type="EC" id="5.4.99.62" evidence="2 6"/>
<dbReference type="NCBIfam" id="NF008761">
    <property type="entry name" value="PRK11797.1"/>
    <property type="match status" value="1"/>
</dbReference>
<dbReference type="InterPro" id="IPR023064">
    <property type="entry name" value="D-ribose_pyranase"/>
</dbReference>
<evidence type="ECO:0000256" key="5">
    <source>
        <dbReference type="ARBA" id="ARBA00023277"/>
    </source>
</evidence>
<evidence type="ECO:0000313" key="8">
    <source>
        <dbReference type="Proteomes" id="UP000192527"/>
    </source>
</evidence>
<dbReference type="EMBL" id="CP020772">
    <property type="protein sequence ID" value="ARI75634.1"/>
    <property type="molecule type" value="Genomic_DNA"/>
</dbReference>
<dbReference type="GO" id="GO:0048029">
    <property type="term" value="F:monosaccharide binding"/>
    <property type="evidence" value="ECO:0007669"/>
    <property type="project" value="InterPro"/>
</dbReference>
<dbReference type="AlphaFoldDB" id="A0A1W5ZQR8"/>
<accession>A0A1W5ZQR8</accession>
<organism evidence="7 8">
    <name type="scientific">Halobacillus mangrovi</name>
    <dbReference type="NCBI Taxonomy" id="402384"/>
    <lineage>
        <taxon>Bacteria</taxon>
        <taxon>Bacillati</taxon>
        <taxon>Bacillota</taxon>
        <taxon>Bacilli</taxon>
        <taxon>Bacillales</taxon>
        <taxon>Bacillaceae</taxon>
        <taxon>Halobacillus</taxon>
    </lineage>
</organism>
<dbReference type="InterPro" id="IPR007721">
    <property type="entry name" value="RbsD_FucU"/>
</dbReference>
<proteinExistence type="inferred from homology"/>
<dbReference type="KEGG" id="hmn:HM131_01790"/>
<gene>
    <name evidence="6" type="primary">rbsD</name>
    <name evidence="7" type="ORF">HM131_01790</name>
</gene>
<dbReference type="GO" id="GO:0019303">
    <property type="term" value="P:D-ribose catabolic process"/>
    <property type="evidence" value="ECO:0007669"/>
    <property type="project" value="UniProtKB-UniRule"/>
</dbReference>
<keyword evidence="3 6" id="KW-0963">Cytoplasm</keyword>
<dbReference type="RefSeq" id="WP_085027359.1">
    <property type="nucleotide sequence ID" value="NZ_CP020772.1"/>
</dbReference>
<comment type="function">
    <text evidence="6">Catalyzes the interconversion of beta-pyran and beta-furan forms of D-ribose.</text>
</comment>
<comment type="pathway">
    <text evidence="6">Carbohydrate metabolism; D-ribose degradation; D-ribose 5-phosphate from beta-D-ribopyranose: step 1/2.</text>
</comment>
<dbReference type="Pfam" id="PF05025">
    <property type="entry name" value="RbsD_FucU"/>
    <property type="match status" value="1"/>
</dbReference>
<dbReference type="PANTHER" id="PTHR37831:SF1">
    <property type="entry name" value="D-RIBOSE PYRANASE"/>
    <property type="match status" value="1"/>
</dbReference>
<dbReference type="GO" id="GO:0016872">
    <property type="term" value="F:intramolecular lyase activity"/>
    <property type="evidence" value="ECO:0007669"/>
    <property type="project" value="UniProtKB-UniRule"/>
</dbReference>
<comment type="catalytic activity">
    <reaction evidence="1 6">
        <text>beta-D-ribopyranose = beta-D-ribofuranose</text>
        <dbReference type="Rhea" id="RHEA:25432"/>
        <dbReference type="ChEBI" id="CHEBI:27476"/>
        <dbReference type="ChEBI" id="CHEBI:47002"/>
        <dbReference type="EC" id="5.4.99.62"/>
    </reaction>
</comment>
<evidence type="ECO:0000256" key="2">
    <source>
        <dbReference type="ARBA" id="ARBA00012862"/>
    </source>
</evidence>
<feature type="active site" description="Proton donor" evidence="6">
    <location>
        <position position="20"/>
    </location>
</feature>
<feature type="binding site" evidence="6">
    <location>
        <begin position="119"/>
        <end position="121"/>
    </location>
    <ligand>
        <name>substrate</name>
    </ligand>
</feature>
<dbReference type="GO" id="GO:0005829">
    <property type="term" value="C:cytosol"/>
    <property type="evidence" value="ECO:0007669"/>
    <property type="project" value="TreeGrafter"/>
</dbReference>
<dbReference type="OrthoDB" id="9805009at2"/>
<dbReference type="InterPro" id="IPR023750">
    <property type="entry name" value="RbsD-like_sf"/>
</dbReference>
<evidence type="ECO:0000256" key="4">
    <source>
        <dbReference type="ARBA" id="ARBA00023235"/>
    </source>
</evidence>
<dbReference type="PANTHER" id="PTHR37831">
    <property type="entry name" value="D-RIBOSE PYRANASE"/>
    <property type="match status" value="1"/>
</dbReference>
<keyword evidence="4 6" id="KW-0413">Isomerase</keyword>
<dbReference type="Gene3D" id="3.40.1650.10">
    <property type="entry name" value="RbsD-like domain"/>
    <property type="match status" value="1"/>
</dbReference>
<comment type="similarity">
    <text evidence="6">Belongs to the RbsD / FucU family. RbsD subfamily.</text>
</comment>
<comment type="subcellular location">
    <subcellularLocation>
        <location evidence="6">Cytoplasm</location>
    </subcellularLocation>
</comment>
<keyword evidence="5 6" id="KW-0119">Carbohydrate metabolism</keyword>
<name>A0A1W5ZQR8_9BACI</name>
<keyword evidence="8" id="KW-1185">Reference proteome</keyword>
<dbReference type="GO" id="GO:0062193">
    <property type="term" value="F:D-ribose pyranase activity"/>
    <property type="evidence" value="ECO:0007669"/>
    <property type="project" value="UniProtKB-EC"/>
</dbReference>
<dbReference type="UniPathway" id="UPA00916">
    <property type="reaction ID" value="UER00888"/>
</dbReference>
<comment type="subunit">
    <text evidence="6">Homodecamer.</text>
</comment>
<evidence type="ECO:0000256" key="3">
    <source>
        <dbReference type="ARBA" id="ARBA00022490"/>
    </source>
</evidence>
<evidence type="ECO:0000256" key="1">
    <source>
        <dbReference type="ARBA" id="ARBA00000223"/>
    </source>
</evidence>
<sequence length="130" mass="14358">MKKQGMLNREIASVLARLGHTDKIVVADCGLPIPDDIPCIDVSLTKGHPSFREAVTAILEDMEVEAATMASEVKEHNPELLQKVETQLPEKVSFQSHEELKEQTKQAKAIIRTGEVTPYANIILHSGVIF</sequence>
<feature type="binding site" evidence="6">
    <location>
        <position position="97"/>
    </location>
    <ligand>
        <name>substrate</name>
    </ligand>
</feature>
<dbReference type="SUPFAM" id="SSF102546">
    <property type="entry name" value="RbsD-like"/>
    <property type="match status" value="1"/>
</dbReference>
<dbReference type="Proteomes" id="UP000192527">
    <property type="component" value="Chromosome"/>
</dbReference>